<keyword evidence="4" id="KW-0539">Nucleus</keyword>
<reference evidence="8" key="2">
    <citation type="submission" date="2015-07" db="EMBL/GenBank/DDBJ databases">
        <authorList>
            <person name="Noorani M."/>
        </authorList>
    </citation>
    <scope>NUCLEOTIDE SEQUENCE</scope>
    <source>
        <strain evidence="8">Yugu1</strain>
    </source>
</reference>
<dbReference type="FunCoup" id="K4A0I6">
    <property type="interactions" value="855"/>
</dbReference>
<evidence type="ECO:0000256" key="4">
    <source>
        <dbReference type="ARBA" id="ARBA00023242"/>
    </source>
</evidence>
<dbReference type="AlphaFoldDB" id="K4A0I6"/>
<dbReference type="Pfam" id="PF23671">
    <property type="entry name" value="HTH_70"/>
    <property type="match status" value="1"/>
</dbReference>
<dbReference type="InterPro" id="IPR006447">
    <property type="entry name" value="Myb_dom_plants"/>
</dbReference>
<dbReference type="InterPro" id="IPR009057">
    <property type="entry name" value="Homeodomain-like_sf"/>
</dbReference>
<dbReference type="PROSITE" id="PS51293">
    <property type="entry name" value="SANT"/>
    <property type="match status" value="1"/>
</dbReference>
<evidence type="ECO:0000259" key="6">
    <source>
        <dbReference type="PROSITE" id="PS51293"/>
    </source>
</evidence>
<keyword evidence="2" id="KW-0238">DNA-binding</keyword>
<dbReference type="Gramene" id="KQL24113">
    <property type="protein sequence ID" value="KQL24113"/>
    <property type="gene ID" value="SETIT_032375mg"/>
</dbReference>
<evidence type="ECO:0000256" key="1">
    <source>
        <dbReference type="ARBA" id="ARBA00023015"/>
    </source>
</evidence>
<dbReference type="OrthoDB" id="118550at2759"/>
<dbReference type="GO" id="GO:0003677">
    <property type="term" value="F:DNA binding"/>
    <property type="evidence" value="ECO:0007669"/>
    <property type="project" value="UniProtKB-KW"/>
</dbReference>
<accession>K4A0I6</accession>
<dbReference type="PROSITE" id="PS51294">
    <property type="entry name" value="HTH_MYB"/>
    <property type="match status" value="1"/>
</dbReference>
<proteinExistence type="predicted"/>
<evidence type="ECO:0000313" key="10">
    <source>
        <dbReference type="Proteomes" id="UP000004995"/>
    </source>
</evidence>
<dbReference type="InterPro" id="IPR017930">
    <property type="entry name" value="Myb_dom"/>
</dbReference>
<evidence type="ECO:0000256" key="3">
    <source>
        <dbReference type="ARBA" id="ARBA00023163"/>
    </source>
</evidence>
<dbReference type="Pfam" id="PF00249">
    <property type="entry name" value="Myb_DNA-binding"/>
    <property type="match status" value="1"/>
</dbReference>
<dbReference type="HOGENOM" id="CLU_049252_0_0_1"/>
<dbReference type="PROSITE" id="PS50090">
    <property type="entry name" value="MYB_LIKE"/>
    <property type="match status" value="1"/>
</dbReference>
<dbReference type="InterPro" id="IPR056195">
    <property type="entry name" value="HTH_70"/>
</dbReference>
<dbReference type="Proteomes" id="UP000004995">
    <property type="component" value="Unassembled WGS sequence"/>
</dbReference>
<organism evidence="9 10">
    <name type="scientific">Setaria italica</name>
    <name type="common">Foxtail millet</name>
    <name type="synonym">Panicum italicum</name>
    <dbReference type="NCBI Taxonomy" id="4555"/>
    <lineage>
        <taxon>Eukaryota</taxon>
        <taxon>Viridiplantae</taxon>
        <taxon>Streptophyta</taxon>
        <taxon>Embryophyta</taxon>
        <taxon>Tracheophyta</taxon>
        <taxon>Spermatophyta</taxon>
        <taxon>Magnoliopsida</taxon>
        <taxon>Liliopsida</taxon>
        <taxon>Poales</taxon>
        <taxon>Poaceae</taxon>
        <taxon>PACMAD clade</taxon>
        <taxon>Panicoideae</taxon>
        <taxon>Panicodae</taxon>
        <taxon>Paniceae</taxon>
        <taxon>Cenchrinae</taxon>
        <taxon>Setaria</taxon>
    </lineage>
</organism>
<dbReference type="PANTHER" id="PTHR44042:SF61">
    <property type="entry name" value="HTH MYB-TYPE DOMAIN-CONTAINING PROTEIN"/>
    <property type="match status" value="1"/>
</dbReference>
<dbReference type="EMBL" id="AGNK02001011">
    <property type="status" value="NOT_ANNOTATED_CDS"/>
    <property type="molecule type" value="Genomic_DNA"/>
</dbReference>
<name>K4A0I6_SETIT</name>
<dbReference type="CDD" id="cd00167">
    <property type="entry name" value="SANT"/>
    <property type="match status" value="1"/>
</dbReference>
<gene>
    <name evidence="8" type="ORF">SETIT_2G174300v2</name>
</gene>
<dbReference type="EnsemblPlants" id="KQL24113">
    <property type="protein sequence ID" value="KQL24113"/>
    <property type="gene ID" value="SETIT_032375mg"/>
</dbReference>
<dbReference type="InterPro" id="IPR017884">
    <property type="entry name" value="SANT_dom"/>
</dbReference>
<evidence type="ECO:0000256" key="2">
    <source>
        <dbReference type="ARBA" id="ARBA00023125"/>
    </source>
</evidence>
<dbReference type="Gene3D" id="1.10.10.60">
    <property type="entry name" value="Homeodomain-like"/>
    <property type="match status" value="1"/>
</dbReference>
<evidence type="ECO:0000259" key="7">
    <source>
        <dbReference type="PROSITE" id="PS51294"/>
    </source>
</evidence>
<protein>
    <submittedName>
        <fullName evidence="8 9">Uncharacterized protein</fullName>
    </submittedName>
</protein>
<dbReference type="eggNOG" id="KOG0724">
    <property type="taxonomic scope" value="Eukaryota"/>
</dbReference>
<feature type="domain" description="HTH myb-type" evidence="7">
    <location>
        <begin position="128"/>
        <end position="178"/>
    </location>
</feature>
<evidence type="ECO:0000313" key="8">
    <source>
        <dbReference type="EMBL" id="RCV11291.1"/>
    </source>
</evidence>
<reference evidence="8 10" key="1">
    <citation type="journal article" date="2012" name="Nat. Biotechnol.">
        <title>Reference genome sequence of the model plant Setaria.</title>
        <authorList>
            <person name="Bennetzen J.L."/>
            <person name="Schmutz J."/>
            <person name="Wang H."/>
            <person name="Percifield R."/>
            <person name="Hawkins J."/>
            <person name="Pontaroli A.C."/>
            <person name="Estep M."/>
            <person name="Feng L."/>
            <person name="Vaughn J.N."/>
            <person name="Grimwood J."/>
            <person name="Jenkins J."/>
            <person name="Barry K."/>
            <person name="Lindquist E."/>
            <person name="Hellsten U."/>
            <person name="Deshpande S."/>
            <person name="Wang X."/>
            <person name="Wu X."/>
            <person name="Mitros T."/>
            <person name="Triplett J."/>
            <person name="Yang X."/>
            <person name="Ye C.Y."/>
            <person name="Mauro-Herrera M."/>
            <person name="Wang L."/>
            <person name="Li P."/>
            <person name="Sharma M."/>
            <person name="Sharma R."/>
            <person name="Ronald P.C."/>
            <person name="Panaud O."/>
            <person name="Kellogg E.A."/>
            <person name="Brutnell T.P."/>
            <person name="Doust A.N."/>
            <person name="Tuskan G.A."/>
            <person name="Rokhsar D."/>
            <person name="Devos K.M."/>
        </authorList>
    </citation>
    <scope>NUCLEOTIDE SEQUENCE [LARGE SCALE GENOMIC DNA]</scope>
    <source>
        <strain evidence="10">cv. Yugu1</strain>
        <strain evidence="8">Yugu1</strain>
    </source>
</reference>
<feature type="domain" description="SANT" evidence="6">
    <location>
        <begin position="130"/>
        <end position="180"/>
    </location>
</feature>
<dbReference type="NCBIfam" id="TIGR01557">
    <property type="entry name" value="myb_SHAQKYF"/>
    <property type="match status" value="1"/>
</dbReference>
<evidence type="ECO:0000313" key="9">
    <source>
        <dbReference type="EnsemblPlants" id="KQL24113"/>
    </source>
</evidence>
<dbReference type="PANTHER" id="PTHR44042">
    <property type="entry name" value="DUPLICATED HOMEODOMAIN-LIKE SUPERFAMILY PROTEIN-RELATED"/>
    <property type="match status" value="1"/>
</dbReference>
<keyword evidence="3" id="KW-0804">Transcription</keyword>
<dbReference type="EMBL" id="CM003529">
    <property type="protein sequence ID" value="RCV11291.1"/>
    <property type="molecule type" value="Genomic_DNA"/>
</dbReference>
<dbReference type="InterPro" id="IPR001005">
    <property type="entry name" value="SANT/Myb"/>
</dbReference>
<sequence length="309" mass="35125">MSPNSEQVWSVSEIMTMKSLIARHNTTTNNNTDIVEELQARFPWKEKRQVTDLYVDLVVDMIESGNQDAAARSSHMIKDIATSVEDPGIDNLDMLYGYLMEETRSMGQVEEAQRRQTATQNERPSTTGFWTIEEHRLFLHGLRVYGRGNWKSISKYFVTTRTPMQVSSHAQKYFLKLENTARMQQRYSINDVSLYDTEPWVLNNASGRQHGLTGGTFIPNDHSSGDELTDMNNLSEVQSPLLYHANQATTGSIEVDAFAGSQQQMIGDTSTSEVPVMQGDGSQMPWTGDQHADFFLADEWIWNMDMDMK</sequence>
<keyword evidence="10" id="KW-1185">Reference proteome</keyword>
<dbReference type="SMART" id="SM00717">
    <property type="entry name" value="SANT"/>
    <property type="match status" value="1"/>
</dbReference>
<dbReference type="OMA" id="RSSHMIK"/>
<feature type="domain" description="Myb-like" evidence="5">
    <location>
        <begin position="122"/>
        <end position="174"/>
    </location>
</feature>
<reference evidence="9" key="3">
    <citation type="submission" date="2018-08" db="UniProtKB">
        <authorList>
            <consortium name="EnsemblPlants"/>
        </authorList>
    </citation>
    <scope>IDENTIFICATION</scope>
    <source>
        <strain evidence="9">Yugu1</strain>
    </source>
</reference>
<dbReference type="SUPFAM" id="SSF46689">
    <property type="entry name" value="Homeodomain-like"/>
    <property type="match status" value="1"/>
</dbReference>
<evidence type="ECO:0000259" key="5">
    <source>
        <dbReference type="PROSITE" id="PS50090"/>
    </source>
</evidence>
<dbReference type="STRING" id="4555.K4A0I6"/>
<keyword evidence="1" id="KW-0805">Transcription regulation</keyword>